<evidence type="ECO:0000313" key="2">
    <source>
        <dbReference type="Proteomes" id="UP000284598"/>
    </source>
</evidence>
<reference evidence="1 2" key="1">
    <citation type="submission" date="2018-08" db="EMBL/GenBank/DDBJ databases">
        <title>A genome reference for cultivated species of the human gut microbiota.</title>
        <authorList>
            <person name="Zou Y."/>
            <person name="Xue W."/>
            <person name="Luo G."/>
        </authorList>
    </citation>
    <scope>NUCLEOTIDE SEQUENCE [LARGE SCALE GENOMIC DNA]</scope>
    <source>
        <strain evidence="1 2">AM43-2</strain>
    </source>
</reference>
<proteinExistence type="predicted"/>
<sequence length="184" mass="21647">MCCKKYFYDKFIEIINQWKEDEIAAISILVYSNETYVYKGIKNFFEISIRYIQKDDKYDSDDVKGLKVILNAEEDDETAEIILEFLVSNGVKNIGSEDFEKSYDENMNYIGKGPNGYYEVLNMISEVARDLQLHGIVNKKFGKIPIIIHNLEYSWYSEEATILANPNNEAKEFIEYFREKFEVM</sequence>
<name>A0A413S1U3_9FIRM</name>
<protein>
    <submittedName>
        <fullName evidence="1">Uncharacterized protein</fullName>
    </submittedName>
</protein>
<dbReference type="Proteomes" id="UP000284598">
    <property type="component" value="Unassembled WGS sequence"/>
</dbReference>
<dbReference type="RefSeq" id="WP_118025156.1">
    <property type="nucleotide sequence ID" value="NZ_QSFO01000005.1"/>
</dbReference>
<dbReference type="EMBL" id="QSFO01000005">
    <property type="protein sequence ID" value="RHA55272.1"/>
    <property type="molecule type" value="Genomic_DNA"/>
</dbReference>
<comment type="caution">
    <text evidence="1">The sequence shown here is derived from an EMBL/GenBank/DDBJ whole genome shotgun (WGS) entry which is preliminary data.</text>
</comment>
<evidence type="ECO:0000313" key="1">
    <source>
        <dbReference type="EMBL" id="RHA55272.1"/>
    </source>
</evidence>
<gene>
    <name evidence="1" type="ORF">DW929_05880</name>
</gene>
<dbReference type="AlphaFoldDB" id="A0A413S1U3"/>
<accession>A0A413S1U3</accession>
<organism evidence="1 2">
    <name type="scientific">Eubacterium ventriosum</name>
    <dbReference type="NCBI Taxonomy" id="39496"/>
    <lineage>
        <taxon>Bacteria</taxon>
        <taxon>Bacillati</taxon>
        <taxon>Bacillota</taxon>
        <taxon>Clostridia</taxon>
        <taxon>Eubacteriales</taxon>
        <taxon>Eubacteriaceae</taxon>
        <taxon>Eubacterium</taxon>
    </lineage>
</organism>